<protein>
    <submittedName>
        <fullName evidence="2">Prepilin-type N-terminal cleavage/methylation domain-containing protein</fullName>
    </submittedName>
</protein>
<organism evidence="2 3">
    <name type="scientific">Ramlibacter humi</name>
    <dbReference type="NCBI Taxonomy" id="2530451"/>
    <lineage>
        <taxon>Bacteria</taxon>
        <taxon>Pseudomonadati</taxon>
        <taxon>Pseudomonadota</taxon>
        <taxon>Betaproteobacteria</taxon>
        <taxon>Burkholderiales</taxon>
        <taxon>Comamonadaceae</taxon>
        <taxon>Ramlibacter</taxon>
    </lineage>
</organism>
<feature type="transmembrane region" description="Helical" evidence="1">
    <location>
        <begin position="21"/>
        <end position="46"/>
    </location>
</feature>
<keyword evidence="1" id="KW-0472">Membrane</keyword>
<name>A0A4Z0BEZ4_9BURK</name>
<sequence length="381" mass="39667">MRTRPPSTDRAVSARGARGFTMVELMIAVFIGMFTLLAVAQVLAFVEGQKRSVVYGSEAQVGGTLALDQIGRDILQSGYGLVTFGAAAGCPIAASFNGAPVDGFPARLGPITITADPTGGPDTIRVLRSGKTSFSVPIPVVAPGYTPGTGFVVSHTLGVKGDATDGDLMLAVSGADTTCELFQVNAAVSTAKLVPRVDDAGWNAPGKPALPYSDGSTLVNLGTLVDQTYAIANGALMVRQLSSGGGAAPAYAAAAELVPGIVSLKALYGKDTNADGKIDTWDTTVPTTSAQWQTVVAVRLAVVARSTQFERIQKPEDMPTKANLEWHMGSDTVNGAVLPACSSGGGGCLPIKLDHLPDWKRYRYKLFEAVVPVRNAIWSRS</sequence>
<accession>A0A4Z0BEZ4</accession>
<dbReference type="AlphaFoldDB" id="A0A4Z0BEZ4"/>
<evidence type="ECO:0000313" key="2">
    <source>
        <dbReference type="EMBL" id="TFY97033.1"/>
    </source>
</evidence>
<gene>
    <name evidence="2" type="ORF">EZ216_19405</name>
</gene>
<reference evidence="2 3" key="1">
    <citation type="submission" date="2019-03" db="EMBL/GenBank/DDBJ databases">
        <title>Ramlibacter sp. 18x22-1, whole genome shotgun sequence.</title>
        <authorList>
            <person name="Zhang X."/>
            <person name="Feng G."/>
            <person name="Zhu H."/>
        </authorList>
    </citation>
    <scope>NUCLEOTIDE SEQUENCE [LARGE SCALE GENOMIC DNA]</scope>
    <source>
        <strain evidence="2 3">18x22-1</strain>
    </source>
</reference>
<evidence type="ECO:0000256" key="1">
    <source>
        <dbReference type="SAM" id="Phobius"/>
    </source>
</evidence>
<proteinExistence type="predicted"/>
<dbReference type="EMBL" id="SMLK01000009">
    <property type="protein sequence ID" value="TFY97033.1"/>
    <property type="molecule type" value="Genomic_DNA"/>
</dbReference>
<dbReference type="OrthoDB" id="8533459at2"/>
<dbReference type="InterPro" id="IPR012902">
    <property type="entry name" value="N_methyl_site"/>
</dbReference>
<evidence type="ECO:0000313" key="3">
    <source>
        <dbReference type="Proteomes" id="UP000297839"/>
    </source>
</evidence>
<dbReference type="Pfam" id="PF16074">
    <property type="entry name" value="PilW"/>
    <property type="match status" value="1"/>
</dbReference>
<keyword evidence="1" id="KW-0812">Transmembrane</keyword>
<keyword evidence="3" id="KW-1185">Reference proteome</keyword>
<dbReference type="Pfam" id="PF07963">
    <property type="entry name" value="N_methyl"/>
    <property type="match status" value="1"/>
</dbReference>
<keyword evidence="1" id="KW-1133">Transmembrane helix</keyword>
<comment type="caution">
    <text evidence="2">The sequence shown here is derived from an EMBL/GenBank/DDBJ whole genome shotgun (WGS) entry which is preliminary data.</text>
</comment>
<dbReference type="Proteomes" id="UP000297839">
    <property type="component" value="Unassembled WGS sequence"/>
</dbReference>
<dbReference type="GO" id="GO:0043683">
    <property type="term" value="P:type IV pilus assembly"/>
    <property type="evidence" value="ECO:0007669"/>
    <property type="project" value="InterPro"/>
</dbReference>
<dbReference type="InterPro" id="IPR032092">
    <property type="entry name" value="PilW"/>
</dbReference>
<dbReference type="NCBIfam" id="TIGR02532">
    <property type="entry name" value="IV_pilin_GFxxxE"/>
    <property type="match status" value="1"/>
</dbReference>